<organism evidence="2 3">
    <name type="scientific">Lasiosphaeria hispida</name>
    <dbReference type="NCBI Taxonomy" id="260671"/>
    <lineage>
        <taxon>Eukaryota</taxon>
        <taxon>Fungi</taxon>
        <taxon>Dikarya</taxon>
        <taxon>Ascomycota</taxon>
        <taxon>Pezizomycotina</taxon>
        <taxon>Sordariomycetes</taxon>
        <taxon>Sordariomycetidae</taxon>
        <taxon>Sordariales</taxon>
        <taxon>Lasiosphaeriaceae</taxon>
        <taxon>Lasiosphaeria</taxon>
    </lineage>
</organism>
<name>A0AAJ0H5B8_9PEZI</name>
<proteinExistence type="predicted"/>
<keyword evidence="3" id="KW-1185">Reference proteome</keyword>
<reference evidence="2" key="1">
    <citation type="journal article" date="2023" name="Mol. Phylogenet. Evol.">
        <title>Genome-scale phylogeny and comparative genomics of the fungal order Sordariales.</title>
        <authorList>
            <person name="Hensen N."/>
            <person name="Bonometti L."/>
            <person name="Westerberg I."/>
            <person name="Brannstrom I.O."/>
            <person name="Guillou S."/>
            <person name="Cros-Aarteil S."/>
            <person name="Calhoun S."/>
            <person name="Haridas S."/>
            <person name="Kuo A."/>
            <person name="Mondo S."/>
            <person name="Pangilinan J."/>
            <person name="Riley R."/>
            <person name="LaButti K."/>
            <person name="Andreopoulos B."/>
            <person name="Lipzen A."/>
            <person name="Chen C."/>
            <person name="Yan M."/>
            <person name="Daum C."/>
            <person name="Ng V."/>
            <person name="Clum A."/>
            <person name="Steindorff A."/>
            <person name="Ohm R.A."/>
            <person name="Martin F."/>
            <person name="Silar P."/>
            <person name="Natvig D.O."/>
            <person name="Lalanne C."/>
            <person name="Gautier V."/>
            <person name="Ament-Velasquez S.L."/>
            <person name="Kruys A."/>
            <person name="Hutchinson M.I."/>
            <person name="Powell A.J."/>
            <person name="Barry K."/>
            <person name="Miller A.N."/>
            <person name="Grigoriev I.V."/>
            <person name="Debuchy R."/>
            <person name="Gladieux P."/>
            <person name="Hiltunen Thoren M."/>
            <person name="Johannesson H."/>
        </authorList>
    </citation>
    <scope>NUCLEOTIDE SEQUENCE</scope>
    <source>
        <strain evidence="2">CBS 955.72</strain>
    </source>
</reference>
<sequence>MELNGTSQARNTVAAWYTGRHFPDDITRHAFEAAKLQITNELQEKDQGMILASGLVSMQDFLTTLLDARSKYESRRSSKAFAWLEKLSGRVMHYATVLDVLVQQNPEYVSLSVINQEEMVKNLAKSCASIAETLPRADLSLVLYPTPAMREALARLYAAIVKFIVRSIRWYRKGRMQHVLTSIADPWSLEYESELREVEQYARSVDKLAQSGSQAELRDAHLRISQLQTDLQAPRGEIKILASFVEEKFREITEFALASQSLQQRISEDISSSKNIIAQAQISQILSLSFMEPLPTSGQCLAHCRSFYLRRHAAHTRQPPLPPKLVDTALRKTITQRNLSFLLTQSHSLAKRQDLLIDMITLLRGHGLPVLWALRYPHLRSSSIASLDVIRILLYQALEINSAVLNTPFPITIAQLREASSRHDWLALLKRALRGLPVVHIVLDADVVEHVSHGDRGAATQFLAEFARFISPGEAKFIVSSSVFDTERAERHSVAAEAVAVLKTEVARSRKTAHVLRRRRLRGNVKRRGG</sequence>
<comment type="caution">
    <text evidence="2">The sequence shown here is derived from an EMBL/GenBank/DDBJ whole genome shotgun (WGS) entry which is preliminary data.</text>
</comment>
<gene>
    <name evidence="2" type="ORF">B0T25DRAFT_586450</name>
</gene>
<accession>A0AAJ0H5B8</accession>
<dbReference type="AlphaFoldDB" id="A0AAJ0H5B8"/>
<dbReference type="EMBL" id="JAUIQD010000009">
    <property type="protein sequence ID" value="KAK3339920.1"/>
    <property type="molecule type" value="Genomic_DNA"/>
</dbReference>
<dbReference type="Proteomes" id="UP001275084">
    <property type="component" value="Unassembled WGS sequence"/>
</dbReference>
<protein>
    <recommendedName>
        <fullName evidence="1">DUF7708 domain-containing protein</fullName>
    </recommendedName>
</protein>
<reference evidence="2" key="2">
    <citation type="submission" date="2023-06" db="EMBL/GenBank/DDBJ databases">
        <authorList>
            <consortium name="Lawrence Berkeley National Laboratory"/>
            <person name="Haridas S."/>
            <person name="Hensen N."/>
            <person name="Bonometti L."/>
            <person name="Westerberg I."/>
            <person name="Brannstrom I.O."/>
            <person name="Guillou S."/>
            <person name="Cros-Aarteil S."/>
            <person name="Calhoun S."/>
            <person name="Kuo A."/>
            <person name="Mondo S."/>
            <person name="Pangilinan J."/>
            <person name="Riley R."/>
            <person name="Labutti K."/>
            <person name="Andreopoulos B."/>
            <person name="Lipzen A."/>
            <person name="Chen C."/>
            <person name="Yanf M."/>
            <person name="Daum C."/>
            <person name="Ng V."/>
            <person name="Clum A."/>
            <person name="Steindorff A."/>
            <person name="Ohm R."/>
            <person name="Martin F."/>
            <person name="Silar P."/>
            <person name="Natvig D."/>
            <person name="Lalanne C."/>
            <person name="Gautier V."/>
            <person name="Ament-Velasquez S.L."/>
            <person name="Kruys A."/>
            <person name="Hutchinson M.I."/>
            <person name="Powell A.J."/>
            <person name="Barry K."/>
            <person name="Miller A.N."/>
            <person name="Grigoriev I.V."/>
            <person name="Debuchy R."/>
            <person name="Gladieux P."/>
            <person name="Thoren M.H."/>
            <person name="Johannesson H."/>
        </authorList>
    </citation>
    <scope>NUCLEOTIDE SEQUENCE</scope>
    <source>
        <strain evidence="2">CBS 955.72</strain>
    </source>
</reference>
<feature type="domain" description="DUF7708" evidence="1">
    <location>
        <begin position="83"/>
        <end position="217"/>
    </location>
</feature>
<evidence type="ECO:0000313" key="2">
    <source>
        <dbReference type="EMBL" id="KAK3339920.1"/>
    </source>
</evidence>
<dbReference type="Pfam" id="PF24809">
    <property type="entry name" value="DUF7708"/>
    <property type="match status" value="1"/>
</dbReference>
<evidence type="ECO:0000313" key="3">
    <source>
        <dbReference type="Proteomes" id="UP001275084"/>
    </source>
</evidence>
<dbReference type="InterPro" id="IPR056125">
    <property type="entry name" value="DUF7708"/>
</dbReference>
<evidence type="ECO:0000259" key="1">
    <source>
        <dbReference type="Pfam" id="PF24809"/>
    </source>
</evidence>